<dbReference type="OrthoDB" id="2411936at2759"/>
<reference evidence="2" key="1">
    <citation type="submission" date="2021-06" db="EMBL/GenBank/DDBJ databases">
        <authorList>
            <person name="Kallberg Y."/>
            <person name="Tangrot J."/>
            <person name="Rosling A."/>
        </authorList>
    </citation>
    <scope>NUCLEOTIDE SEQUENCE</scope>
    <source>
        <strain evidence="2">FL130A</strain>
    </source>
</reference>
<accession>A0A9N9AJH1</accession>
<gene>
    <name evidence="2" type="ORF">ALEPTO_LOCUS5013</name>
</gene>
<dbReference type="EMBL" id="CAJVPS010001292">
    <property type="protein sequence ID" value="CAG8532620.1"/>
    <property type="molecule type" value="Genomic_DNA"/>
</dbReference>
<protein>
    <submittedName>
        <fullName evidence="2">5724_t:CDS:1</fullName>
    </submittedName>
</protein>
<evidence type="ECO:0000256" key="1">
    <source>
        <dbReference type="SAM" id="Coils"/>
    </source>
</evidence>
<organism evidence="2 3">
    <name type="scientific">Ambispora leptoticha</name>
    <dbReference type="NCBI Taxonomy" id="144679"/>
    <lineage>
        <taxon>Eukaryota</taxon>
        <taxon>Fungi</taxon>
        <taxon>Fungi incertae sedis</taxon>
        <taxon>Mucoromycota</taxon>
        <taxon>Glomeromycotina</taxon>
        <taxon>Glomeromycetes</taxon>
        <taxon>Archaeosporales</taxon>
        <taxon>Ambisporaceae</taxon>
        <taxon>Ambispora</taxon>
    </lineage>
</organism>
<dbReference type="AlphaFoldDB" id="A0A9N9AJH1"/>
<feature type="coiled-coil region" evidence="1">
    <location>
        <begin position="18"/>
        <end position="131"/>
    </location>
</feature>
<proteinExistence type="predicted"/>
<keyword evidence="1" id="KW-0175">Coiled coil</keyword>
<dbReference type="Proteomes" id="UP000789508">
    <property type="component" value="Unassembled WGS sequence"/>
</dbReference>
<name>A0A9N9AJH1_9GLOM</name>
<evidence type="ECO:0000313" key="2">
    <source>
        <dbReference type="EMBL" id="CAG8532620.1"/>
    </source>
</evidence>
<evidence type="ECO:0000313" key="3">
    <source>
        <dbReference type="Proteomes" id="UP000789508"/>
    </source>
</evidence>
<comment type="caution">
    <text evidence="2">The sequence shown here is derived from an EMBL/GenBank/DDBJ whole genome shotgun (WGS) entry which is preliminary data.</text>
</comment>
<keyword evidence="3" id="KW-1185">Reference proteome</keyword>
<sequence length="281" mass="32999">MDMSYFNFFPGEKKNTASTSNQEEIARLKKELHQTKQENEKLKDQVNRLSREYEQSERDLKENNDLLKKIIEDLDKKAADYQSEAAHYQSELGGIKNLQEESNIIKLEYEIKELKNALQTLTTAKKRKVNQKEVKKLLDKYQLEYEKPPNGIINAVMQRHLFNSIYELVLKEMEKIFSINPAERTKFTEKAVKTIQKCIMTLFFNIKLQYPSLEIVWLEKNCPVNDISMDLTWDDIEDNAIVEICKFPLIQEISTKKIIFKAQVEIIDSPIMYLANHALNL</sequence>